<dbReference type="PANTHER" id="PTHR23080">
    <property type="entry name" value="THAP DOMAIN PROTEIN"/>
    <property type="match status" value="1"/>
</dbReference>
<evidence type="ECO:0000256" key="2">
    <source>
        <dbReference type="ARBA" id="ARBA00022723"/>
    </source>
</evidence>
<keyword evidence="10" id="KW-1185">Reference proteome</keyword>
<evidence type="ECO:0000256" key="7">
    <source>
        <dbReference type="SAM" id="MobiDB-lite"/>
    </source>
</evidence>
<organism evidence="9 10">
    <name type="scientific">Acropora cervicornis</name>
    <name type="common">Staghorn coral</name>
    <dbReference type="NCBI Taxonomy" id="6130"/>
    <lineage>
        <taxon>Eukaryota</taxon>
        <taxon>Metazoa</taxon>
        <taxon>Cnidaria</taxon>
        <taxon>Anthozoa</taxon>
        <taxon>Hexacorallia</taxon>
        <taxon>Scleractinia</taxon>
        <taxon>Astrocoeniina</taxon>
        <taxon>Acroporidae</taxon>
        <taxon>Acropora</taxon>
    </lineage>
</organism>
<keyword evidence="3 6" id="KW-0863">Zinc-finger</keyword>
<dbReference type="InterPro" id="IPR027805">
    <property type="entry name" value="Transposase_HTH_dom"/>
</dbReference>
<dbReference type="PROSITE" id="PS50950">
    <property type="entry name" value="ZF_THAP"/>
    <property type="match status" value="1"/>
</dbReference>
<name>A0AAD9PUA8_ACRCE</name>
<dbReference type="Pfam" id="PF13613">
    <property type="entry name" value="HTH_Tnp_4"/>
    <property type="match status" value="1"/>
</dbReference>
<sequence length="420" mass="47721">MPKHARCAVGFCDNDKRYPDLAYVRSHVNNLTFHKWPVDPKLAEIWRKQVAKTRGDVFNPSPGTSGTFVCSNYFPLGRRTPENPKTILWWQEPGSSKCLLVPKIEECNDDCEGTDEEMETDTDYSVSVPMQFEQLTRELEVKGGKQTTKEAPQPPSPFQLATGFTKGRPEPERKLRLEQEFLLTVMKLRLALLTIDLGFRFHVSATTVSSIFITWIKLMSKELSVLIVWPSRQHIKKTLSCCFRKLYPKVRCIIDCFECFTETPSGLDLAATLWSEYKHHYTFKVLVAITPNGAISYVSSCYGGRASDIFIVRNSGFLNMIEPNDEIMADRGFKIREDLMIHMATLCIPPSCASSKQMLPHDVRETSNIANVRIYVEQAIGRLKIFLLLKNELPISLLPLADDIVRVCCALYNSLPPLCI</sequence>
<evidence type="ECO:0000313" key="10">
    <source>
        <dbReference type="Proteomes" id="UP001249851"/>
    </source>
</evidence>
<evidence type="ECO:0000313" key="9">
    <source>
        <dbReference type="EMBL" id="KAK2549239.1"/>
    </source>
</evidence>
<feature type="region of interest" description="Disordered" evidence="7">
    <location>
        <begin position="144"/>
        <end position="169"/>
    </location>
</feature>
<proteinExistence type="predicted"/>
<accession>A0AAD9PUA8</accession>
<reference evidence="9" key="2">
    <citation type="journal article" date="2023" name="Science">
        <title>Genomic signatures of disease resistance in endangered staghorn corals.</title>
        <authorList>
            <person name="Vollmer S.V."/>
            <person name="Selwyn J.D."/>
            <person name="Despard B.A."/>
            <person name="Roesel C.L."/>
        </authorList>
    </citation>
    <scope>NUCLEOTIDE SEQUENCE</scope>
    <source>
        <strain evidence="9">K2</strain>
    </source>
</reference>
<evidence type="ECO:0000256" key="3">
    <source>
        <dbReference type="ARBA" id="ARBA00022771"/>
    </source>
</evidence>
<dbReference type="EMBL" id="JARQWQ010000129">
    <property type="protein sequence ID" value="KAK2549239.1"/>
    <property type="molecule type" value="Genomic_DNA"/>
</dbReference>
<dbReference type="Pfam" id="PF13359">
    <property type="entry name" value="DDE_Tnp_4"/>
    <property type="match status" value="1"/>
</dbReference>
<evidence type="ECO:0000256" key="4">
    <source>
        <dbReference type="ARBA" id="ARBA00022833"/>
    </source>
</evidence>
<feature type="domain" description="THAP-type" evidence="8">
    <location>
        <begin position="1"/>
        <end position="89"/>
    </location>
</feature>
<comment type="caution">
    <text evidence="9">The sequence shown here is derived from an EMBL/GenBank/DDBJ whole genome shotgun (WGS) entry which is preliminary data.</text>
</comment>
<keyword evidence="5 6" id="KW-0238">DNA-binding</keyword>
<evidence type="ECO:0000256" key="5">
    <source>
        <dbReference type="ARBA" id="ARBA00023125"/>
    </source>
</evidence>
<evidence type="ECO:0000256" key="6">
    <source>
        <dbReference type="PROSITE-ProRule" id="PRU00309"/>
    </source>
</evidence>
<dbReference type="InterPro" id="IPR027806">
    <property type="entry name" value="HARBI1_dom"/>
</dbReference>
<dbReference type="InterPro" id="IPR006612">
    <property type="entry name" value="THAP_Znf"/>
</dbReference>
<reference evidence="9" key="1">
    <citation type="journal article" date="2023" name="G3 (Bethesda)">
        <title>Whole genome assembly and annotation of the endangered Caribbean coral Acropora cervicornis.</title>
        <authorList>
            <person name="Selwyn J.D."/>
            <person name="Vollmer S.V."/>
        </authorList>
    </citation>
    <scope>NUCLEOTIDE SEQUENCE</scope>
    <source>
        <strain evidence="9">K2</strain>
    </source>
</reference>
<dbReference type="Proteomes" id="UP001249851">
    <property type="component" value="Unassembled WGS sequence"/>
</dbReference>
<gene>
    <name evidence="9" type="ORF">P5673_030347</name>
</gene>
<dbReference type="GO" id="GO:0003677">
    <property type="term" value="F:DNA binding"/>
    <property type="evidence" value="ECO:0007669"/>
    <property type="project" value="UniProtKB-UniRule"/>
</dbReference>
<evidence type="ECO:0000259" key="8">
    <source>
        <dbReference type="PROSITE" id="PS50950"/>
    </source>
</evidence>
<dbReference type="AlphaFoldDB" id="A0AAD9PUA8"/>
<evidence type="ECO:0000256" key="1">
    <source>
        <dbReference type="ARBA" id="ARBA00001968"/>
    </source>
</evidence>
<keyword evidence="2" id="KW-0479">Metal-binding</keyword>
<comment type="cofactor">
    <cofactor evidence="1">
        <name>a divalent metal cation</name>
        <dbReference type="ChEBI" id="CHEBI:60240"/>
    </cofactor>
</comment>
<keyword evidence="4" id="KW-0862">Zinc</keyword>
<protein>
    <recommendedName>
        <fullName evidence="8">THAP-type domain-containing protein</fullName>
    </recommendedName>
</protein>
<dbReference type="GO" id="GO:0008270">
    <property type="term" value="F:zinc ion binding"/>
    <property type="evidence" value="ECO:0007669"/>
    <property type="project" value="UniProtKB-KW"/>
</dbReference>